<dbReference type="EC" id="3.1.1.31" evidence="3"/>
<comment type="similarity">
    <text evidence="1">Belongs to the glucosamine/galactosamine-6-phosphate isomerase family. 6-phosphogluconolactonase subfamily.</text>
</comment>
<dbReference type="GO" id="GO:0006098">
    <property type="term" value="P:pentose-phosphate shunt"/>
    <property type="evidence" value="ECO:0007669"/>
    <property type="project" value="InterPro"/>
</dbReference>
<dbReference type="Gene3D" id="3.40.50.1360">
    <property type="match status" value="1"/>
</dbReference>
<feature type="domain" description="Glucosamine/galactosamine-6-phosphate isomerase" evidence="2">
    <location>
        <begin position="11"/>
        <end position="221"/>
    </location>
</feature>
<proteinExistence type="inferred from homology"/>
<sequence>MNQIAEYKFDNREALFQQLFGDVMAGLSTAAAERSQASMLLSGGTSPGALYRMMSKAALDWDKVWFGLSDERWVAPDHADSNEKLVRETLLTNKAAQANFIGIKSPGDDVAKGQAVSHEQLLKLPRPFDITLLGMGLDGHTASLFPDSEDITAALSEDQMLCQPIRRGAGEVPRMSMTLNALLCSREIKLLIFGAEKWQVYAEALARKSNHQPVSHILHQRNVPVSLYWAP</sequence>
<reference evidence="3" key="1">
    <citation type="submission" date="2018-06" db="EMBL/GenBank/DDBJ databases">
        <authorList>
            <person name="Zhirakovskaya E."/>
        </authorList>
    </citation>
    <scope>NUCLEOTIDE SEQUENCE</scope>
</reference>
<dbReference type="Pfam" id="PF01182">
    <property type="entry name" value="Glucosamine_iso"/>
    <property type="match status" value="1"/>
</dbReference>
<dbReference type="InterPro" id="IPR039104">
    <property type="entry name" value="6PGL"/>
</dbReference>
<accession>A0A3B0RBP3</accession>
<dbReference type="AlphaFoldDB" id="A0A3B0RBP3"/>
<dbReference type="CDD" id="cd01400">
    <property type="entry name" value="6PGL"/>
    <property type="match status" value="1"/>
</dbReference>
<evidence type="ECO:0000256" key="1">
    <source>
        <dbReference type="ARBA" id="ARBA00010662"/>
    </source>
</evidence>
<dbReference type="InterPro" id="IPR037171">
    <property type="entry name" value="NagB/RpiA_transferase-like"/>
</dbReference>
<dbReference type="GO" id="GO:0017057">
    <property type="term" value="F:6-phosphogluconolactonase activity"/>
    <property type="evidence" value="ECO:0007669"/>
    <property type="project" value="UniProtKB-EC"/>
</dbReference>
<dbReference type="SUPFAM" id="SSF100950">
    <property type="entry name" value="NagB/RpiA/CoA transferase-like"/>
    <property type="match status" value="1"/>
</dbReference>
<gene>
    <name evidence="3" type="ORF">MNBD_ALPHA02-2421</name>
</gene>
<keyword evidence="3" id="KW-0378">Hydrolase</keyword>
<dbReference type="PANTHER" id="PTHR11054">
    <property type="entry name" value="6-PHOSPHOGLUCONOLACTONASE"/>
    <property type="match status" value="1"/>
</dbReference>
<evidence type="ECO:0000313" key="3">
    <source>
        <dbReference type="EMBL" id="VAV89662.1"/>
    </source>
</evidence>
<dbReference type="GO" id="GO:0005975">
    <property type="term" value="P:carbohydrate metabolic process"/>
    <property type="evidence" value="ECO:0007669"/>
    <property type="project" value="InterPro"/>
</dbReference>
<dbReference type="InterPro" id="IPR006148">
    <property type="entry name" value="Glc/Gal-6P_isomerase"/>
</dbReference>
<dbReference type="EMBL" id="UOED01000047">
    <property type="protein sequence ID" value="VAV89662.1"/>
    <property type="molecule type" value="Genomic_DNA"/>
</dbReference>
<protein>
    <submittedName>
        <fullName evidence="3">6-phosphogluconolactonase, eukaryotic type</fullName>
        <ecNumber evidence="3">3.1.1.31</ecNumber>
    </submittedName>
</protein>
<evidence type="ECO:0000259" key="2">
    <source>
        <dbReference type="Pfam" id="PF01182"/>
    </source>
</evidence>
<dbReference type="PANTHER" id="PTHR11054:SF0">
    <property type="entry name" value="6-PHOSPHOGLUCONOLACTONASE"/>
    <property type="match status" value="1"/>
</dbReference>
<dbReference type="InterPro" id="IPR005900">
    <property type="entry name" value="6-phosphogluconolactonase_DevB"/>
</dbReference>
<dbReference type="NCBIfam" id="TIGR01198">
    <property type="entry name" value="pgl"/>
    <property type="match status" value="1"/>
</dbReference>
<name>A0A3B0RBP3_9ZZZZ</name>
<organism evidence="3">
    <name type="scientific">hydrothermal vent metagenome</name>
    <dbReference type="NCBI Taxonomy" id="652676"/>
    <lineage>
        <taxon>unclassified sequences</taxon>
        <taxon>metagenomes</taxon>
        <taxon>ecological metagenomes</taxon>
    </lineage>
</organism>